<evidence type="ECO:0000256" key="1">
    <source>
        <dbReference type="SAM" id="MobiDB-lite"/>
    </source>
</evidence>
<feature type="compositionally biased region" description="Low complexity" evidence="1">
    <location>
        <begin position="468"/>
        <end position="477"/>
    </location>
</feature>
<name>A0AA35K615_9SAUR</name>
<evidence type="ECO:0000313" key="3">
    <source>
        <dbReference type="Proteomes" id="UP001178461"/>
    </source>
</evidence>
<evidence type="ECO:0000313" key="2">
    <source>
        <dbReference type="EMBL" id="CAI5772416.1"/>
    </source>
</evidence>
<feature type="region of interest" description="Disordered" evidence="1">
    <location>
        <begin position="203"/>
        <end position="229"/>
    </location>
</feature>
<reference evidence="2" key="1">
    <citation type="submission" date="2022-12" db="EMBL/GenBank/DDBJ databases">
        <authorList>
            <person name="Alioto T."/>
            <person name="Alioto T."/>
            <person name="Gomez Garrido J."/>
        </authorList>
    </citation>
    <scope>NUCLEOTIDE SEQUENCE</scope>
</reference>
<proteinExistence type="predicted"/>
<dbReference type="EMBL" id="OX395129">
    <property type="protein sequence ID" value="CAI5772416.1"/>
    <property type="molecule type" value="Genomic_DNA"/>
</dbReference>
<accession>A0AA35K615</accession>
<feature type="region of interest" description="Disordered" evidence="1">
    <location>
        <begin position="138"/>
        <end position="163"/>
    </location>
</feature>
<gene>
    <name evidence="2" type="ORF">PODLI_1B012448</name>
</gene>
<sequence length="607" mass="64481">MSKTLRPGFGLELHLSLRGWRGDFPAAQTRAPGCSAFSEAACRSSFLGASGVSNCGKGTVGAGELGGAVCVSAAAAAACVKAPAVFQTFAKADSFIRNRRRVSYRPSQTPTGEAQPDTSLRALLAPSIPLWQSHRQALPTPVAAPASTPGPASKAHGAPASLSSLAKLTRPSLSLKSLITRRSQPPSPPEAQPTTHQIPLRQALLPLPPSPPPASAGLRGSSDRGQIERARLRGFPGRRRESYACSGCQRAPCLSLALCSALEALGSLSVPKRGQSPSRGYTAAVVRNAIRQALLAKQAGDSAEHNERDPFPGLNGAELKRLAGGWRGRERSESAGRPATVAIPSAKRFGHVPGRRDKRTGVFLRGTRRLSPSPPWRRPQSSRPGASAAHAPDSQRLPCGRDCPLTKVPKRGGRGICAAGGTFKDRAATPLMCDAAWKRQKPSSPLRPASFQRKALNCAGSLFGEGAAGNSAQSGGQPEHGYIKDKKRKRMSATRMKGDPGRCFSLRKVKAIQRANQLLKGAAAEERDSPCEIFPERQPQLNNSLNQGRQGQIQPVKKGGGAGGMQSWLARSLGRKALLLQRCMVLFRRRAKQNNLCPAKGFFSQQI</sequence>
<feature type="region of interest" description="Disordered" evidence="1">
    <location>
        <begin position="468"/>
        <end position="499"/>
    </location>
</feature>
<dbReference type="Proteomes" id="UP001178461">
    <property type="component" value="Chromosome 4"/>
</dbReference>
<organism evidence="2 3">
    <name type="scientific">Podarcis lilfordi</name>
    <name type="common">Lilford's wall lizard</name>
    <dbReference type="NCBI Taxonomy" id="74358"/>
    <lineage>
        <taxon>Eukaryota</taxon>
        <taxon>Metazoa</taxon>
        <taxon>Chordata</taxon>
        <taxon>Craniata</taxon>
        <taxon>Vertebrata</taxon>
        <taxon>Euteleostomi</taxon>
        <taxon>Lepidosauria</taxon>
        <taxon>Squamata</taxon>
        <taxon>Bifurcata</taxon>
        <taxon>Unidentata</taxon>
        <taxon>Episquamata</taxon>
        <taxon>Laterata</taxon>
        <taxon>Lacertibaenia</taxon>
        <taxon>Lacertidae</taxon>
        <taxon>Podarcis</taxon>
    </lineage>
</organism>
<feature type="region of interest" description="Disordered" evidence="1">
    <location>
        <begin position="542"/>
        <end position="561"/>
    </location>
</feature>
<keyword evidence="3" id="KW-1185">Reference proteome</keyword>
<feature type="region of interest" description="Disordered" evidence="1">
    <location>
        <begin position="298"/>
        <end position="402"/>
    </location>
</feature>
<dbReference type="AlphaFoldDB" id="A0AA35K615"/>
<protein>
    <submittedName>
        <fullName evidence="2">Uncharacterized protein</fullName>
    </submittedName>
</protein>
<feature type="compositionally biased region" description="Polar residues" evidence="1">
    <location>
        <begin position="542"/>
        <end position="553"/>
    </location>
</feature>